<evidence type="ECO:0000259" key="3">
    <source>
        <dbReference type="Pfam" id="PF00501"/>
    </source>
</evidence>
<dbReference type="PANTHER" id="PTHR43767">
    <property type="entry name" value="LONG-CHAIN-FATTY-ACID--COA LIGASE"/>
    <property type="match status" value="1"/>
</dbReference>
<dbReference type="Gene3D" id="3.40.50.12780">
    <property type="entry name" value="N-terminal domain of ligase-like"/>
    <property type="match status" value="1"/>
</dbReference>
<dbReference type="InterPro" id="IPR042099">
    <property type="entry name" value="ANL_N_sf"/>
</dbReference>
<dbReference type="PROSITE" id="PS00455">
    <property type="entry name" value="AMP_BINDING"/>
    <property type="match status" value="1"/>
</dbReference>
<dbReference type="EMBL" id="BFAV01000073">
    <property type="protein sequence ID" value="GBF33150.1"/>
    <property type="molecule type" value="Genomic_DNA"/>
</dbReference>
<organism evidence="5 6">
    <name type="scientific">Desulfocucumis palustris</name>
    <dbReference type="NCBI Taxonomy" id="1898651"/>
    <lineage>
        <taxon>Bacteria</taxon>
        <taxon>Bacillati</taxon>
        <taxon>Bacillota</taxon>
        <taxon>Clostridia</taxon>
        <taxon>Eubacteriales</taxon>
        <taxon>Desulfocucumaceae</taxon>
        <taxon>Desulfocucumis</taxon>
    </lineage>
</organism>
<dbReference type="GO" id="GO:0016878">
    <property type="term" value="F:acid-thiol ligase activity"/>
    <property type="evidence" value="ECO:0007669"/>
    <property type="project" value="UniProtKB-ARBA"/>
</dbReference>
<evidence type="ECO:0000256" key="1">
    <source>
        <dbReference type="ARBA" id="ARBA00006432"/>
    </source>
</evidence>
<accession>A0A2L2XAM9</accession>
<evidence type="ECO:0000256" key="2">
    <source>
        <dbReference type="ARBA" id="ARBA00022598"/>
    </source>
</evidence>
<dbReference type="Pfam" id="PF00501">
    <property type="entry name" value="AMP-binding"/>
    <property type="match status" value="1"/>
</dbReference>
<comment type="caution">
    <text evidence="5">The sequence shown here is derived from an EMBL/GenBank/DDBJ whole genome shotgun (WGS) entry which is preliminary data.</text>
</comment>
<reference evidence="6" key="1">
    <citation type="submission" date="2018-02" db="EMBL/GenBank/DDBJ databases">
        <title>Genome sequence of Desulfocucumis palustris strain NAW-5.</title>
        <authorList>
            <person name="Watanabe M."/>
            <person name="Kojima H."/>
            <person name="Fukui M."/>
        </authorList>
    </citation>
    <scope>NUCLEOTIDE SEQUENCE [LARGE SCALE GENOMIC DNA]</scope>
    <source>
        <strain evidence="6">NAW-5</strain>
    </source>
</reference>
<keyword evidence="2" id="KW-0436">Ligase</keyword>
<dbReference type="FunFam" id="3.30.300.30:FF:000008">
    <property type="entry name" value="2,3-dihydroxybenzoate-AMP ligase"/>
    <property type="match status" value="1"/>
</dbReference>
<dbReference type="InterPro" id="IPR050237">
    <property type="entry name" value="ATP-dep_AMP-bd_enzyme"/>
</dbReference>
<dbReference type="AlphaFoldDB" id="A0A2L2XAM9"/>
<feature type="domain" description="AMP-dependent synthetase/ligase" evidence="3">
    <location>
        <begin position="49"/>
        <end position="441"/>
    </location>
</feature>
<gene>
    <name evidence="5" type="ORF">DCCM_2247</name>
</gene>
<comment type="similarity">
    <text evidence="1">Belongs to the ATP-dependent AMP-binding enzyme family.</text>
</comment>
<dbReference type="Gene3D" id="3.30.300.30">
    <property type="match status" value="1"/>
</dbReference>
<dbReference type="SUPFAM" id="SSF56801">
    <property type="entry name" value="Acetyl-CoA synthetase-like"/>
    <property type="match status" value="1"/>
</dbReference>
<dbReference type="CDD" id="cd05936">
    <property type="entry name" value="FC-FACS_FadD_like"/>
    <property type="match status" value="1"/>
</dbReference>
<dbReference type="PANTHER" id="PTHR43767:SF1">
    <property type="entry name" value="NONRIBOSOMAL PEPTIDE SYNTHASE PES1 (EUROFUNG)-RELATED"/>
    <property type="match status" value="1"/>
</dbReference>
<dbReference type="InterPro" id="IPR000873">
    <property type="entry name" value="AMP-dep_synth/lig_dom"/>
</dbReference>
<evidence type="ECO:0000313" key="6">
    <source>
        <dbReference type="Proteomes" id="UP000239549"/>
    </source>
</evidence>
<protein>
    <submittedName>
        <fullName evidence="5">Acetyl-coenzyme A synthetase</fullName>
    </submittedName>
</protein>
<dbReference type="InterPro" id="IPR045851">
    <property type="entry name" value="AMP-bd_C_sf"/>
</dbReference>
<dbReference type="InterPro" id="IPR025110">
    <property type="entry name" value="AMP-bd_C"/>
</dbReference>
<evidence type="ECO:0000259" key="4">
    <source>
        <dbReference type="Pfam" id="PF13193"/>
    </source>
</evidence>
<dbReference type="Pfam" id="PF13193">
    <property type="entry name" value="AMP-binding_C"/>
    <property type="match status" value="1"/>
</dbReference>
<dbReference type="Proteomes" id="UP000239549">
    <property type="component" value="Unassembled WGS sequence"/>
</dbReference>
<dbReference type="InterPro" id="IPR020845">
    <property type="entry name" value="AMP-binding_CS"/>
</dbReference>
<keyword evidence="6" id="KW-1185">Reference proteome</keyword>
<sequence length="581" mass="64230">MKIKYFHGEEVLFMASSIAPEKKLPWLDHYDPGVPPTLEYPDATVCELFQNTVKNNGEGVALVFFGKKTTYGQLARHTENVATALIKSGIKPGHRVALILPNCPQYVISYYAVLRAGATVVPVNPLSTESELLHIVRDGNVKAAICLDLLAGRVESVRDRCREAGENNLLENTYYTSIGDFLPFPLNMLYPLRRKIDPEARKRLAGTKKLAALLNTPGEPLPVPRVDKGKDPAVLIYTGGTTGKPKGVMLTHRALVANALQCGKWVGVSPEDRLLTVLPIFHGFGMSVCMNASVIAGAASILVPRFDPEEILKNIHRHRPTIFAGVPTMYIAMINHPRLKNYNLSSLRGCFVGAAPLAPEIKQHFEKLTGSKLMEGYGLTEAVTAICCNPYKGINKTGSIGIPFPDTVIRIRDLETGERDLPPGEVGELAIQCPDMMLGYYNRPEETAAVIKKEWLFTGDLGYMDEEGYFYIVDRKKDLIITGGFNVYPREVEDVLYQHPGIRETSVIGIPDGYRGEMVKAFVTLKDGCEAGEEEIIAFCKQHLLPYKVPRRVEICGELPKTAIGKILKRALREQHSGQSD</sequence>
<name>A0A2L2XAM9_9FIRM</name>
<feature type="domain" description="AMP-binding enzyme C-terminal" evidence="4">
    <location>
        <begin position="491"/>
        <end position="566"/>
    </location>
</feature>
<proteinExistence type="inferred from homology"/>
<evidence type="ECO:0000313" key="5">
    <source>
        <dbReference type="EMBL" id="GBF33150.1"/>
    </source>
</evidence>